<feature type="compositionally biased region" description="Basic and acidic residues" evidence="1">
    <location>
        <begin position="157"/>
        <end position="172"/>
    </location>
</feature>
<protein>
    <submittedName>
        <fullName evidence="2">Uncharacterized protein</fullName>
    </submittedName>
</protein>
<sequence length="320" mass="34271">VSAAHRVRGDTGARRGGGPRRAPGPPARRAGGHPPRARVRRRRLDGPLRGDHRGARRHPGGHRPGQAVAQLRDGGRDVGGPRPGVRRPRRAHARRPPGSARADPRHARGRARGRRRGLRPADRPRREPRQARPRDALLPDDGAPGPDPVPGAGGRLPAHDPPRRRDGARDARAPPLPARDGGVGRLQPGADRVPAGRPRRRPGRLLPPARAARGGGGHLVLRRPARARHLPRARGGRGVERRRDPHRRRDAGGLARAGPRGVDADGDPLPRRRAARVGRDPRALRGARPRADAAKAALPRRRGRAIGGRGAVARAPALAL</sequence>
<feature type="non-terminal residue" evidence="2">
    <location>
        <position position="320"/>
    </location>
</feature>
<reference evidence="2" key="1">
    <citation type="submission" date="2020-02" db="EMBL/GenBank/DDBJ databases">
        <authorList>
            <person name="Meier V. D."/>
        </authorList>
    </citation>
    <scope>NUCLEOTIDE SEQUENCE</scope>
    <source>
        <strain evidence="2">AVDCRST_MAG30</strain>
    </source>
</reference>
<feature type="compositionally biased region" description="Basic and acidic residues" evidence="1">
    <location>
        <begin position="119"/>
        <end position="137"/>
    </location>
</feature>
<feature type="compositionally biased region" description="Basic residues" evidence="1">
    <location>
        <begin position="107"/>
        <end position="118"/>
    </location>
</feature>
<accession>A0A6J4SL41</accession>
<feature type="compositionally biased region" description="Basic and acidic residues" evidence="1">
    <location>
        <begin position="277"/>
        <end position="293"/>
    </location>
</feature>
<feature type="region of interest" description="Disordered" evidence="1">
    <location>
        <begin position="1"/>
        <end position="302"/>
    </location>
</feature>
<feature type="non-terminal residue" evidence="2">
    <location>
        <position position="1"/>
    </location>
</feature>
<feature type="compositionally biased region" description="Basic and acidic residues" evidence="1">
    <location>
        <begin position="44"/>
        <end position="53"/>
    </location>
</feature>
<evidence type="ECO:0000313" key="2">
    <source>
        <dbReference type="EMBL" id="CAA9502475.1"/>
    </source>
</evidence>
<name>A0A6J4SL41_9ACTN</name>
<dbReference type="AlphaFoldDB" id="A0A6J4SL41"/>
<feature type="compositionally biased region" description="Basic residues" evidence="1">
    <location>
        <begin position="84"/>
        <end position="95"/>
    </location>
</feature>
<feature type="compositionally biased region" description="Low complexity" evidence="1">
    <location>
        <begin position="252"/>
        <end position="261"/>
    </location>
</feature>
<evidence type="ECO:0000256" key="1">
    <source>
        <dbReference type="SAM" id="MobiDB-lite"/>
    </source>
</evidence>
<gene>
    <name evidence="2" type="ORF">AVDCRST_MAG30-1994</name>
</gene>
<feature type="compositionally biased region" description="Basic residues" evidence="1">
    <location>
        <begin position="220"/>
        <end position="235"/>
    </location>
</feature>
<proteinExistence type="predicted"/>
<dbReference type="EMBL" id="CADCVS010000263">
    <property type="protein sequence ID" value="CAA9502475.1"/>
    <property type="molecule type" value="Genomic_DNA"/>
</dbReference>
<organism evidence="2">
    <name type="scientific">uncultured Solirubrobacteraceae bacterium</name>
    <dbReference type="NCBI Taxonomy" id="1162706"/>
    <lineage>
        <taxon>Bacteria</taxon>
        <taxon>Bacillati</taxon>
        <taxon>Actinomycetota</taxon>
        <taxon>Thermoleophilia</taxon>
        <taxon>Solirubrobacterales</taxon>
        <taxon>Solirubrobacteraceae</taxon>
        <taxon>environmental samples</taxon>
    </lineage>
</organism>